<dbReference type="RefSeq" id="WP_096330246.1">
    <property type="nucleotide sequence ID" value="NZ_FOMX01000004.1"/>
</dbReference>
<dbReference type="OrthoDB" id="9775224at2"/>
<keyword evidence="3" id="KW-0418">Kinase</keyword>
<dbReference type="Proteomes" id="UP000199400">
    <property type="component" value="Unassembled WGS sequence"/>
</dbReference>
<dbReference type="InterPro" id="IPR022300">
    <property type="entry name" value="PPK2-rel_1"/>
</dbReference>
<dbReference type="PANTHER" id="PTHR34383:SF3">
    <property type="entry name" value="POLYPHOSPHATE:AMP PHOSPHOTRANSFERASE"/>
    <property type="match status" value="1"/>
</dbReference>
<keyword evidence="2 6" id="KW-0808">Transferase</keyword>
<dbReference type="GO" id="GO:0006797">
    <property type="term" value="P:polyphosphate metabolic process"/>
    <property type="evidence" value="ECO:0007669"/>
    <property type="project" value="InterPro"/>
</dbReference>
<organism evidence="6 7">
    <name type="scientific">Nannocystis exedens</name>
    <dbReference type="NCBI Taxonomy" id="54"/>
    <lineage>
        <taxon>Bacteria</taxon>
        <taxon>Pseudomonadati</taxon>
        <taxon>Myxococcota</taxon>
        <taxon>Polyangia</taxon>
        <taxon>Nannocystales</taxon>
        <taxon>Nannocystaceae</taxon>
        <taxon>Nannocystis</taxon>
    </lineage>
</organism>
<accession>A0A1I1V994</accession>
<evidence type="ECO:0000259" key="5">
    <source>
        <dbReference type="Pfam" id="PF03976"/>
    </source>
</evidence>
<dbReference type="InterPro" id="IPR022488">
    <property type="entry name" value="PPK2-related"/>
</dbReference>
<gene>
    <name evidence="6" type="ORF">SAMN02745121_01488</name>
</gene>
<evidence type="ECO:0000313" key="6">
    <source>
        <dbReference type="EMBL" id="SFD76980.1"/>
    </source>
</evidence>
<evidence type="ECO:0000256" key="4">
    <source>
        <dbReference type="SAM" id="MobiDB-lite"/>
    </source>
</evidence>
<sequence>MDLDDYRVRGAGGAKLSGYEPDDNGGLERSEAEAELPGLLARMQDLQERLYAERKRSLLLILQGRDASGKDGTIKHVAGGFNPLGTHVMAFKAPNELERAHDFLWRIHHHVPPAGHVAIFNRSHYEDILVPTVEKLLPKQVVEPRYDHIRRFEELLHDSGTCVLKFFLHISKDEQRERLQERLDTPEKHWKFDPHDLRARAAWDEFTAVYQQIFLRTSSDDAPWYVIPADRKWFRNYLVARIVVRALERMDLEYPKSPPGLAGTTIV</sequence>
<feature type="domain" description="Polyphosphate kinase-2-related" evidence="5">
    <location>
        <begin position="28"/>
        <end position="252"/>
    </location>
</feature>
<dbReference type="AlphaFoldDB" id="A0A1I1V994"/>
<evidence type="ECO:0000256" key="3">
    <source>
        <dbReference type="ARBA" id="ARBA00022777"/>
    </source>
</evidence>
<name>A0A1I1V994_9BACT</name>
<feature type="region of interest" description="Disordered" evidence="4">
    <location>
        <begin position="1"/>
        <end position="30"/>
    </location>
</feature>
<reference evidence="7" key="1">
    <citation type="submission" date="2016-10" db="EMBL/GenBank/DDBJ databases">
        <authorList>
            <person name="Varghese N."/>
            <person name="Submissions S."/>
        </authorList>
    </citation>
    <scope>NUCLEOTIDE SEQUENCE [LARGE SCALE GENOMIC DNA]</scope>
    <source>
        <strain evidence="7">ATCC 25963</strain>
    </source>
</reference>
<comment type="similarity">
    <text evidence="1">Belongs to the polyphosphate kinase 2 (PPK2) family. Class I subfamily.</text>
</comment>
<dbReference type="GO" id="GO:0008976">
    <property type="term" value="F:polyphosphate kinase activity"/>
    <property type="evidence" value="ECO:0007669"/>
    <property type="project" value="InterPro"/>
</dbReference>
<dbReference type="STRING" id="54.SAMN02745121_01488"/>
<proteinExistence type="inferred from homology"/>
<keyword evidence="7" id="KW-1185">Reference proteome</keyword>
<dbReference type="EMBL" id="FOMX01000004">
    <property type="protein sequence ID" value="SFD76980.1"/>
    <property type="molecule type" value="Genomic_DNA"/>
</dbReference>
<dbReference type="PANTHER" id="PTHR34383">
    <property type="entry name" value="POLYPHOSPHATE:AMP PHOSPHOTRANSFERASE-RELATED"/>
    <property type="match status" value="1"/>
</dbReference>
<evidence type="ECO:0000313" key="7">
    <source>
        <dbReference type="Proteomes" id="UP000199400"/>
    </source>
</evidence>
<dbReference type="PIRSF" id="PIRSF028756">
    <property type="entry name" value="PPK2_prd"/>
    <property type="match status" value="1"/>
</dbReference>
<dbReference type="Pfam" id="PF03976">
    <property type="entry name" value="PPK2"/>
    <property type="match status" value="1"/>
</dbReference>
<dbReference type="Gene3D" id="3.40.50.300">
    <property type="entry name" value="P-loop containing nucleotide triphosphate hydrolases"/>
    <property type="match status" value="1"/>
</dbReference>
<evidence type="ECO:0000256" key="2">
    <source>
        <dbReference type="ARBA" id="ARBA00022679"/>
    </source>
</evidence>
<dbReference type="InterPro" id="IPR027417">
    <property type="entry name" value="P-loop_NTPase"/>
</dbReference>
<dbReference type="SUPFAM" id="SSF52540">
    <property type="entry name" value="P-loop containing nucleoside triphosphate hydrolases"/>
    <property type="match status" value="1"/>
</dbReference>
<dbReference type="InterPro" id="IPR016898">
    <property type="entry name" value="Polyphosphate_phosphotransfera"/>
</dbReference>
<dbReference type="NCBIfam" id="TIGR03709">
    <property type="entry name" value="PPK2_rel_1"/>
    <property type="match status" value="1"/>
</dbReference>
<protein>
    <submittedName>
        <fullName evidence="6">Polyphosphate:AMP phosphotransferase</fullName>
    </submittedName>
</protein>
<evidence type="ECO:0000256" key="1">
    <source>
        <dbReference type="ARBA" id="ARBA00009924"/>
    </source>
</evidence>